<dbReference type="InterPro" id="IPR036505">
    <property type="entry name" value="Amidase/PGRP_sf"/>
</dbReference>
<reference evidence="1" key="1">
    <citation type="journal article" date="2014" name="Front. Microbiol.">
        <title>High frequency of phylogenetically diverse reductive dehalogenase-homologous genes in deep subseafloor sedimentary metagenomes.</title>
        <authorList>
            <person name="Kawai M."/>
            <person name="Futagami T."/>
            <person name="Toyoda A."/>
            <person name="Takaki Y."/>
            <person name="Nishi S."/>
            <person name="Hori S."/>
            <person name="Arai W."/>
            <person name="Tsubouchi T."/>
            <person name="Morono Y."/>
            <person name="Uchiyama I."/>
            <person name="Ito T."/>
            <person name="Fujiyama A."/>
            <person name="Inagaki F."/>
            <person name="Takami H."/>
        </authorList>
    </citation>
    <scope>NUCLEOTIDE SEQUENCE</scope>
    <source>
        <strain evidence="1">Expedition CK06-06</strain>
    </source>
</reference>
<evidence type="ECO:0000313" key="1">
    <source>
        <dbReference type="EMBL" id="GAG83798.1"/>
    </source>
</evidence>
<protein>
    <submittedName>
        <fullName evidence="1">Uncharacterized protein</fullName>
    </submittedName>
</protein>
<dbReference type="GO" id="GO:0008745">
    <property type="term" value="F:N-acetylmuramoyl-L-alanine amidase activity"/>
    <property type="evidence" value="ECO:0007669"/>
    <property type="project" value="InterPro"/>
</dbReference>
<organism evidence="1">
    <name type="scientific">marine sediment metagenome</name>
    <dbReference type="NCBI Taxonomy" id="412755"/>
    <lineage>
        <taxon>unclassified sequences</taxon>
        <taxon>metagenomes</taxon>
        <taxon>ecological metagenomes</taxon>
    </lineage>
</organism>
<dbReference type="Gene3D" id="3.40.80.10">
    <property type="entry name" value="Peptidoglycan recognition protein-like"/>
    <property type="match status" value="1"/>
</dbReference>
<dbReference type="GO" id="GO:0009253">
    <property type="term" value="P:peptidoglycan catabolic process"/>
    <property type="evidence" value="ECO:0007669"/>
    <property type="project" value="InterPro"/>
</dbReference>
<comment type="caution">
    <text evidence="1">The sequence shown here is derived from an EMBL/GenBank/DDBJ whole genome shotgun (WGS) entry which is preliminary data.</text>
</comment>
<dbReference type="AlphaFoldDB" id="X1BI66"/>
<gene>
    <name evidence="1" type="ORF">S01H4_24202</name>
</gene>
<dbReference type="SUPFAM" id="SSF55846">
    <property type="entry name" value="N-acetylmuramoyl-L-alanine amidase-like"/>
    <property type="match status" value="1"/>
</dbReference>
<proteinExistence type="predicted"/>
<sequence length="65" mass="7908">MIRVILHHSLTKDGEVKDFDAIKKYHIEKMNMIDIGYHYVIEMVNGHHYNFLYKRHFSPIEKIIH</sequence>
<name>X1BI66_9ZZZZ</name>
<accession>X1BI66</accession>
<dbReference type="EMBL" id="BART01011340">
    <property type="protein sequence ID" value="GAG83798.1"/>
    <property type="molecule type" value="Genomic_DNA"/>
</dbReference>